<dbReference type="InterPro" id="IPR050832">
    <property type="entry name" value="Bact_Acetyltransf"/>
</dbReference>
<dbReference type="SUPFAM" id="SSF55729">
    <property type="entry name" value="Acyl-CoA N-acyltransferases (Nat)"/>
    <property type="match status" value="1"/>
</dbReference>
<dbReference type="InterPro" id="IPR000182">
    <property type="entry name" value="GNAT_dom"/>
</dbReference>
<comment type="caution">
    <text evidence="4">The sequence shown here is derived from an EMBL/GenBank/DDBJ whole genome shotgun (WGS) entry which is preliminary data.</text>
</comment>
<feature type="domain" description="N-acetyltransferase" evidence="3">
    <location>
        <begin position="1"/>
        <end position="151"/>
    </location>
</feature>
<organism evidence="4 5">
    <name type="scientific">Neoroseomonas marina</name>
    <dbReference type="NCBI Taxonomy" id="1232220"/>
    <lineage>
        <taxon>Bacteria</taxon>
        <taxon>Pseudomonadati</taxon>
        <taxon>Pseudomonadota</taxon>
        <taxon>Alphaproteobacteria</taxon>
        <taxon>Acetobacterales</taxon>
        <taxon>Acetobacteraceae</taxon>
        <taxon>Neoroseomonas</taxon>
    </lineage>
</organism>
<evidence type="ECO:0000313" key="4">
    <source>
        <dbReference type="EMBL" id="NMJ44372.1"/>
    </source>
</evidence>
<dbReference type="RefSeq" id="WP_170056551.1">
    <property type="nucleotide sequence ID" value="NZ_JABBKX010000015.1"/>
</dbReference>
<protein>
    <submittedName>
        <fullName evidence="4">GNAT family N-acetyltransferase</fullName>
    </submittedName>
</protein>
<name>A0A848EKE3_9PROT</name>
<dbReference type="AlphaFoldDB" id="A0A848EKE3"/>
<dbReference type="PANTHER" id="PTHR43877">
    <property type="entry name" value="AMINOALKYLPHOSPHONATE N-ACETYLTRANSFERASE-RELATED-RELATED"/>
    <property type="match status" value="1"/>
</dbReference>
<dbReference type="CDD" id="cd04301">
    <property type="entry name" value="NAT_SF"/>
    <property type="match status" value="1"/>
</dbReference>
<evidence type="ECO:0000259" key="3">
    <source>
        <dbReference type="PROSITE" id="PS51186"/>
    </source>
</evidence>
<gene>
    <name evidence="4" type="ORF">GWK16_24210</name>
</gene>
<keyword evidence="1 4" id="KW-0808">Transferase</keyword>
<dbReference type="InterPro" id="IPR016181">
    <property type="entry name" value="Acyl_CoA_acyltransferase"/>
</dbReference>
<evidence type="ECO:0000256" key="1">
    <source>
        <dbReference type="ARBA" id="ARBA00022679"/>
    </source>
</evidence>
<dbReference type="PROSITE" id="PS51186">
    <property type="entry name" value="GNAT"/>
    <property type="match status" value="1"/>
</dbReference>
<proteinExistence type="predicted"/>
<keyword evidence="2" id="KW-0012">Acyltransferase</keyword>
<dbReference type="Proteomes" id="UP000548582">
    <property type="component" value="Unassembled WGS sequence"/>
</dbReference>
<dbReference type="EMBL" id="JABBKX010000015">
    <property type="protein sequence ID" value="NMJ44372.1"/>
    <property type="molecule type" value="Genomic_DNA"/>
</dbReference>
<reference evidence="4 5" key="1">
    <citation type="submission" date="2020-03" db="EMBL/GenBank/DDBJ databases">
        <authorList>
            <person name="Sun Q."/>
        </authorList>
    </citation>
    <scope>NUCLEOTIDE SEQUENCE [LARGE SCALE GENOMIC DNA]</scope>
    <source>
        <strain evidence="4 5">JC162</strain>
    </source>
</reference>
<keyword evidence="5" id="KW-1185">Reference proteome</keyword>
<dbReference type="GO" id="GO:0016747">
    <property type="term" value="F:acyltransferase activity, transferring groups other than amino-acyl groups"/>
    <property type="evidence" value="ECO:0007669"/>
    <property type="project" value="InterPro"/>
</dbReference>
<accession>A0A848EKE3</accession>
<sequence>MTARRATADDAAALHALILDLNRDQGDPTDLLTAEHVARDLIAAPATIVVVAEAPDGVLIGYATAHPTYETGTAEHGLYVGDLYVVPAHRRQGTARALLATLARAGHARGARHLWLTAKQDNAAAHAFYRRLGSRGEPVMAFAVVEQDFRNLAAEAP</sequence>
<dbReference type="Gene3D" id="3.40.630.30">
    <property type="match status" value="1"/>
</dbReference>
<evidence type="ECO:0000256" key="2">
    <source>
        <dbReference type="ARBA" id="ARBA00023315"/>
    </source>
</evidence>
<evidence type="ECO:0000313" key="5">
    <source>
        <dbReference type="Proteomes" id="UP000548582"/>
    </source>
</evidence>
<dbReference type="Pfam" id="PF00583">
    <property type="entry name" value="Acetyltransf_1"/>
    <property type="match status" value="1"/>
</dbReference>